<evidence type="ECO:0000313" key="2">
    <source>
        <dbReference type="EMBL" id="KAA1065227.1"/>
    </source>
</evidence>
<evidence type="ECO:0000313" key="3">
    <source>
        <dbReference type="Proteomes" id="UP000325313"/>
    </source>
</evidence>
<proteinExistence type="predicted"/>
<comment type="caution">
    <text evidence="2">The sequence shown here is derived from an EMBL/GenBank/DDBJ whole genome shotgun (WGS) entry which is preliminary data.</text>
</comment>
<gene>
    <name evidence="2" type="ORF">PGTUg99_006995</name>
</gene>
<dbReference type="Proteomes" id="UP000325313">
    <property type="component" value="Unassembled WGS sequence"/>
</dbReference>
<dbReference type="EMBL" id="VDEP01000511">
    <property type="protein sequence ID" value="KAA1065227.1"/>
    <property type="molecule type" value="Genomic_DNA"/>
</dbReference>
<name>A0A5B0LK36_PUCGR</name>
<sequence length="412" mass="45550">MAPNASRVLCEETQSPNRALPDSTTVIVKSPRVGSISVDYVLYIESAKHAHLSMRQGLSPVKWEKIVPHPQPAPMEADIVSFTWPRFQTEAIIHVAKESEVLRAFLFKNHDAGNLVWLACIKGHPNYALAVKIDGALDFLNFSNAAYDAFPASVAVKITMDNPTRKAYEEAMRNHFQHHRRITDAINCIKALATVKSLTNLTVVHPENPQLVMDVLTKDLTEWAEAVVNNEPNVTTQMPPKTAKFVWVDGRKRPTTHPLATPPSKRNTGPGFTTPPNRAVATASGSIVSDEDDIEVIPISSGTANNAPTASHSVPTHPMSPASPELEYHHMETYLHVAHIHKDDKLTRSRMLTHGIVHWSFFRSSSESELIRLGFPIGIARLLIEGAARLERYDHNMGSYSKGMTPSPSPIV</sequence>
<feature type="region of interest" description="Disordered" evidence="1">
    <location>
        <begin position="252"/>
        <end position="285"/>
    </location>
</feature>
<dbReference type="AlphaFoldDB" id="A0A5B0LK36"/>
<reference evidence="2 3" key="1">
    <citation type="submission" date="2019-05" db="EMBL/GenBank/DDBJ databases">
        <title>Emergence of the Ug99 lineage of the wheat stem rust pathogen through somatic hybridization.</title>
        <authorList>
            <person name="Li F."/>
            <person name="Upadhyaya N.M."/>
            <person name="Sperschneider J."/>
            <person name="Matny O."/>
            <person name="Nguyen-Phuc H."/>
            <person name="Mago R."/>
            <person name="Raley C."/>
            <person name="Miller M.E."/>
            <person name="Silverstein K.A.T."/>
            <person name="Henningsen E."/>
            <person name="Hirsch C.D."/>
            <person name="Visser B."/>
            <person name="Pretorius Z.A."/>
            <person name="Steffenson B.J."/>
            <person name="Schwessinger B."/>
            <person name="Dodds P.N."/>
            <person name="Figueroa M."/>
        </authorList>
    </citation>
    <scope>NUCLEOTIDE SEQUENCE [LARGE SCALE GENOMIC DNA]</scope>
    <source>
        <strain evidence="2 3">Ug99</strain>
    </source>
</reference>
<accession>A0A5B0LK36</accession>
<evidence type="ECO:0000256" key="1">
    <source>
        <dbReference type="SAM" id="MobiDB-lite"/>
    </source>
</evidence>
<feature type="compositionally biased region" description="Polar residues" evidence="1">
    <location>
        <begin position="264"/>
        <end position="276"/>
    </location>
</feature>
<protein>
    <submittedName>
        <fullName evidence="2">Uncharacterized protein</fullName>
    </submittedName>
</protein>
<organism evidence="2 3">
    <name type="scientific">Puccinia graminis f. sp. tritici</name>
    <dbReference type="NCBI Taxonomy" id="56615"/>
    <lineage>
        <taxon>Eukaryota</taxon>
        <taxon>Fungi</taxon>
        <taxon>Dikarya</taxon>
        <taxon>Basidiomycota</taxon>
        <taxon>Pucciniomycotina</taxon>
        <taxon>Pucciniomycetes</taxon>
        <taxon>Pucciniales</taxon>
        <taxon>Pucciniaceae</taxon>
        <taxon>Puccinia</taxon>
    </lineage>
</organism>